<evidence type="ECO:0000313" key="4">
    <source>
        <dbReference type="EMBL" id="ADP33063.1"/>
    </source>
</evidence>
<dbReference type="RefSeq" id="WP_003325432.1">
    <property type="nucleotide sequence ID" value="NC_014639.1"/>
</dbReference>
<dbReference type="Proteomes" id="UP000006867">
    <property type="component" value="Chromosome"/>
</dbReference>
<keyword evidence="5" id="KW-1185">Reference proteome</keyword>
<dbReference type="InterPro" id="IPR053468">
    <property type="entry name" value="ComGE-like"/>
</dbReference>
<keyword evidence="3" id="KW-0812">Transmembrane</keyword>
<name>A0ABM5LZ47_BACA1</name>
<proteinExistence type="predicted"/>
<dbReference type="GeneID" id="92917704"/>
<keyword evidence="2" id="KW-0178">Competence</keyword>
<gene>
    <name evidence="4" type="ordered locus">BATR1942_10660</name>
</gene>
<evidence type="ECO:0000256" key="1">
    <source>
        <dbReference type="ARBA" id="ARBA00004241"/>
    </source>
</evidence>
<sequence length="115" mass="13360">MWKENKGFSTIETVSALSTWVLITVMILPMWARLISDEKETAIQETGYQLLHESISTYMLSGEYGKSETIKRLNQTYKVRWEEDGDNQKVCMEAVSPKDEPFCLSILRTDWLYPS</sequence>
<protein>
    <submittedName>
        <fullName evidence="4">Component of the DNA transport platform</fullName>
    </submittedName>
</protein>
<dbReference type="InterPro" id="IPR012902">
    <property type="entry name" value="N_methyl_site"/>
</dbReference>
<dbReference type="NCBIfam" id="NF041013">
    <property type="entry name" value="T4P_ComGE"/>
    <property type="match status" value="1"/>
</dbReference>
<evidence type="ECO:0000256" key="3">
    <source>
        <dbReference type="SAM" id="Phobius"/>
    </source>
</evidence>
<dbReference type="PROSITE" id="PS00409">
    <property type="entry name" value="PROKAR_NTER_METHYL"/>
    <property type="match status" value="1"/>
</dbReference>
<comment type="subcellular location">
    <subcellularLocation>
        <location evidence="1">Cell surface</location>
    </subcellularLocation>
</comment>
<keyword evidence="3" id="KW-0472">Membrane</keyword>
<organism evidence="4 5">
    <name type="scientific">Bacillus atrophaeus (strain 1942)</name>
    <dbReference type="NCBI Taxonomy" id="720555"/>
    <lineage>
        <taxon>Bacteria</taxon>
        <taxon>Bacillati</taxon>
        <taxon>Bacillota</taxon>
        <taxon>Bacilli</taxon>
        <taxon>Bacillales</taxon>
        <taxon>Bacillaceae</taxon>
        <taxon>Bacillus</taxon>
    </lineage>
</organism>
<reference evidence="4 5" key="1">
    <citation type="journal article" date="2011" name="Front. Microbiol.">
        <title>Genomic signatures of strain selection and enhancement in Bacillus atrophaeus var. globigii, a historical biowarfare simulant.</title>
        <authorList>
            <person name="Gibbons H.S."/>
            <person name="Broomall S.M."/>
            <person name="McNew L.A."/>
            <person name="Daligault H."/>
            <person name="Chapman C."/>
            <person name="Bruce D."/>
            <person name="Karavis M."/>
            <person name="Krepps M."/>
            <person name="McGregor P.A."/>
            <person name="Hong C."/>
            <person name="Park K.H."/>
            <person name="Akmal A."/>
            <person name="Feldman A."/>
            <person name="Lin J.S."/>
            <person name="Chang W.E."/>
            <person name="Higgs B.W."/>
            <person name="Demirev P."/>
            <person name="Lindquist J."/>
            <person name="Liem A."/>
            <person name="Fochler E."/>
            <person name="Read T.D."/>
            <person name="Tapia R."/>
            <person name="Johnson S."/>
            <person name="Bishop-Lilly K.A."/>
            <person name="Detter C."/>
            <person name="Han C."/>
            <person name="Sozhamannan S."/>
            <person name="Rosenzweig C.N."/>
            <person name="Skowronski E.W."/>
        </authorList>
    </citation>
    <scope>NUCLEOTIDE SEQUENCE [LARGE SCALE GENOMIC DNA]</scope>
    <source>
        <strain evidence="4 5">1942</strain>
    </source>
</reference>
<accession>A0ABM5LZ47</accession>
<feature type="transmembrane region" description="Helical" evidence="3">
    <location>
        <begin position="14"/>
        <end position="32"/>
    </location>
</feature>
<keyword evidence="3" id="KW-1133">Transmembrane helix</keyword>
<evidence type="ECO:0000256" key="2">
    <source>
        <dbReference type="ARBA" id="ARBA00023287"/>
    </source>
</evidence>
<evidence type="ECO:0000313" key="5">
    <source>
        <dbReference type="Proteomes" id="UP000006867"/>
    </source>
</evidence>
<dbReference type="EMBL" id="CP002207">
    <property type="protein sequence ID" value="ADP33063.1"/>
    <property type="molecule type" value="Genomic_DNA"/>
</dbReference>